<dbReference type="RefSeq" id="WP_100765079.1">
    <property type="nucleotide sequence ID" value="NZ_NPEF02000020.1"/>
</dbReference>
<keyword evidence="1" id="KW-0812">Transmembrane</keyword>
<sequence length="334" mass="37486">MRRILIPALLCFLLATEILSHRILLKNGEVVDGDLKENDPLADHITVIVTGADQKISKKEITEIFLEESGNELCITFQNGNGEDCGFKLLKFSPNTVYYMNAENKYLRMSRNEFKKIRIQLPSHKLLGQLSASGLTFTIRSRQGDAFRTEISVQDENSILAKKKSEEAPSLFAVEEIGSITYDNQPEEIKPKAAPELWDYLIPGYHLIKQGHSKTGYTHLGLSALFAAGAVYEFMEAKRAQGGEPLLVPQNDGSLLWSQTEDGEFQKHKTLNQMFLFSLFFSYALNAVFVTFPVTISYFLQDYGTPSSPGAASPNVNQNAEKDQKIEMKININF</sequence>
<reference evidence="2" key="3">
    <citation type="submission" date="2023-10" db="EMBL/GenBank/DDBJ databases">
        <authorList>
            <person name="Picardeau M."/>
            <person name="Thibeaux R."/>
        </authorList>
    </citation>
    <scope>NUCLEOTIDE SEQUENCE</scope>
    <source>
        <strain evidence="2">ATI7-C-A5</strain>
    </source>
</reference>
<keyword evidence="4" id="KW-1185">Reference proteome</keyword>
<organism evidence="3">
    <name type="scientific">Leptospira ellisii</name>
    <dbReference type="NCBI Taxonomy" id="2023197"/>
    <lineage>
        <taxon>Bacteria</taxon>
        <taxon>Pseudomonadati</taxon>
        <taxon>Spirochaetota</taxon>
        <taxon>Spirochaetia</taxon>
        <taxon>Leptospirales</taxon>
        <taxon>Leptospiraceae</taxon>
        <taxon>Leptospira</taxon>
    </lineage>
</organism>
<evidence type="ECO:0000256" key="1">
    <source>
        <dbReference type="SAM" id="Phobius"/>
    </source>
</evidence>
<dbReference type="AlphaFoldDB" id="A0A2N0B921"/>
<name>A0A2N0B921_9LEPT</name>
<evidence type="ECO:0000313" key="4">
    <source>
        <dbReference type="Proteomes" id="UP000232122"/>
    </source>
</evidence>
<dbReference type="NCBIfam" id="NF047503">
    <property type="entry name" value="LB_137_fam"/>
    <property type="match status" value="1"/>
</dbReference>
<evidence type="ECO:0000313" key="3">
    <source>
        <dbReference type="EMBL" id="PJZ92988.1"/>
    </source>
</evidence>
<evidence type="ECO:0000313" key="2">
    <source>
        <dbReference type="EMBL" id="MDV6237182.1"/>
    </source>
</evidence>
<feature type="transmembrane region" description="Helical" evidence="1">
    <location>
        <begin position="275"/>
        <end position="300"/>
    </location>
</feature>
<dbReference type="EMBL" id="NPEF01000090">
    <property type="protein sequence ID" value="PJZ92988.1"/>
    <property type="molecule type" value="Genomic_DNA"/>
</dbReference>
<proteinExistence type="predicted"/>
<dbReference type="EMBL" id="NPEF02000020">
    <property type="protein sequence ID" value="MDV6237182.1"/>
    <property type="molecule type" value="Genomic_DNA"/>
</dbReference>
<keyword evidence="1" id="KW-0472">Membrane</keyword>
<reference evidence="3" key="1">
    <citation type="submission" date="2017-07" db="EMBL/GenBank/DDBJ databases">
        <title>Leptospira spp. isolated from tropical soils.</title>
        <authorList>
            <person name="Thibeaux R."/>
            <person name="Iraola G."/>
            <person name="Ferres I."/>
            <person name="Bierque E."/>
            <person name="Girault D."/>
            <person name="Soupe-Gilbert M.-E."/>
            <person name="Picardeau M."/>
            <person name="Goarant C."/>
        </authorList>
    </citation>
    <scope>NUCLEOTIDE SEQUENCE [LARGE SCALE GENOMIC DNA]</scope>
    <source>
        <strain evidence="3">ATI7-C-A5</strain>
    </source>
</reference>
<dbReference type="Proteomes" id="UP000232122">
    <property type="component" value="Unassembled WGS sequence"/>
</dbReference>
<protein>
    <submittedName>
        <fullName evidence="3">Uncharacterized protein</fullName>
    </submittedName>
</protein>
<gene>
    <name evidence="2" type="ORF">CH379_016235</name>
    <name evidence="3" type="ORF">CH379_10165</name>
</gene>
<reference evidence="2 4" key="2">
    <citation type="journal article" date="2018" name="Microb. Genom.">
        <title>Deciphering the unexplored Leptospira diversity from soils uncovers genomic evolution to virulence.</title>
        <authorList>
            <person name="Thibeaux R."/>
            <person name="Iraola G."/>
            <person name="Ferres I."/>
            <person name="Bierque E."/>
            <person name="Girault D."/>
            <person name="Soupe-Gilbert M.E."/>
            <person name="Picardeau M."/>
            <person name="Goarant C."/>
        </authorList>
    </citation>
    <scope>NUCLEOTIDE SEQUENCE [LARGE SCALE GENOMIC DNA]</scope>
    <source>
        <strain evidence="2 4">ATI7-C-A5</strain>
    </source>
</reference>
<comment type="caution">
    <text evidence="3">The sequence shown here is derived from an EMBL/GenBank/DDBJ whole genome shotgun (WGS) entry which is preliminary data.</text>
</comment>
<dbReference type="OrthoDB" id="340561at2"/>
<keyword evidence="1" id="KW-1133">Transmembrane helix</keyword>
<accession>A0A2N0B921</accession>